<dbReference type="PANTHER" id="PTHR46494">
    <property type="entry name" value="CORA FAMILY METAL ION TRANSPORTER (EUROFUNG)"/>
    <property type="match status" value="1"/>
</dbReference>
<keyword evidence="6 8" id="KW-1133">Transmembrane helix</keyword>
<dbReference type="CDD" id="cd12822">
    <property type="entry name" value="TmCorA-like"/>
    <property type="match status" value="1"/>
</dbReference>
<feature type="transmembrane region" description="Helical" evidence="8">
    <location>
        <begin position="282"/>
        <end position="302"/>
    </location>
</feature>
<dbReference type="GO" id="GO:0015095">
    <property type="term" value="F:magnesium ion transmembrane transporter activity"/>
    <property type="evidence" value="ECO:0007669"/>
    <property type="project" value="TreeGrafter"/>
</dbReference>
<evidence type="ECO:0000256" key="4">
    <source>
        <dbReference type="ARBA" id="ARBA00022475"/>
    </source>
</evidence>
<dbReference type="Pfam" id="PF01544">
    <property type="entry name" value="CorA"/>
    <property type="match status" value="1"/>
</dbReference>
<evidence type="ECO:0000256" key="6">
    <source>
        <dbReference type="ARBA" id="ARBA00022989"/>
    </source>
</evidence>
<dbReference type="AlphaFoldDB" id="A0A1F6PB77"/>
<comment type="caution">
    <text evidence="9">The sequence shown here is derived from an EMBL/GenBank/DDBJ whole genome shotgun (WGS) entry which is preliminary data.</text>
</comment>
<keyword evidence="3" id="KW-0813">Transport</keyword>
<sequence length="309" mass="35867">MKNVNELQNNSILWVNVTQPEEKSLRALQKRFQLDNQEIQESLPSFQRPKFVKRESYYFLVLHFPVFDRATRRLGFTEVDFFLNGSSLITVHDNSLPVINEFFNECQKKGDSKNRYFTGTAAHIFFEILNRLLESTFPILLHINDDINSVDKILFTKTPDRKMAEEILRLKTNVVNFRRSMQGHKIVLDHIISRGGRDLDLSSYQQYMNICRDHLTDIWHTLESQKESADALDETNESVVGLRMNEIMKTLTIISVTTFPLTLIATIFAIHAGSTPFVNHPYGFWIISFITLVGALAMLVVFKTKKWMD</sequence>
<dbReference type="Proteomes" id="UP000176634">
    <property type="component" value="Unassembled WGS sequence"/>
</dbReference>
<comment type="similarity">
    <text evidence="2">Belongs to the CorA metal ion transporter (MIT) (TC 1.A.35) family.</text>
</comment>
<evidence type="ECO:0000256" key="8">
    <source>
        <dbReference type="SAM" id="Phobius"/>
    </source>
</evidence>
<dbReference type="Gene3D" id="1.20.58.340">
    <property type="entry name" value="Magnesium transport protein CorA, transmembrane region"/>
    <property type="match status" value="2"/>
</dbReference>
<evidence type="ECO:0000256" key="1">
    <source>
        <dbReference type="ARBA" id="ARBA00004651"/>
    </source>
</evidence>
<dbReference type="GO" id="GO:0050897">
    <property type="term" value="F:cobalt ion binding"/>
    <property type="evidence" value="ECO:0007669"/>
    <property type="project" value="TreeGrafter"/>
</dbReference>
<dbReference type="InterPro" id="IPR002523">
    <property type="entry name" value="MgTranspt_CorA/ZnTranspt_ZntB"/>
</dbReference>
<feature type="transmembrane region" description="Helical" evidence="8">
    <location>
        <begin position="251"/>
        <end position="270"/>
    </location>
</feature>
<evidence type="ECO:0000256" key="7">
    <source>
        <dbReference type="ARBA" id="ARBA00023136"/>
    </source>
</evidence>
<dbReference type="GO" id="GO:0005886">
    <property type="term" value="C:plasma membrane"/>
    <property type="evidence" value="ECO:0007669"/>
    <property type="project" value="UniProtKB-SubCell"/>
</dbReference>
<dbReference type="STRING" id="1798705.A2563_02275"/>
<evidence type="ECO:0000256" key="2">
    <source>
        <dbReference type="ARBA" id="ARBA00009765"/>
    </source>
</evidence>
<comment type="subcellular location">
    <subcellularLocation>
        <location evidence="1">Cell membrane</location>
        <topology evidence="1">Multi-pass membrane protein</topology>
    </subcellularLocation>
</comment>
<dbReference type="SUPFAM" id="SSF144083">
    <property type="entry name" value="Magnesium transport protein CorA, transmembrane region"/>
    <property type="match status" value="1"/>
</dbReference>
<organism evidence="9 10">
    <name type="scientific">Candidatus Magasanikbacteria bacterium RIFOXYD1_FULL_40_23</name>
    <dbReference type="NCBI Taxonomy" id="1798705"/>
    <lineage>
        <taxon>Bacteria</taxon>
        <taxon>Candidatus Magasanikiibacteriota</taxon>
    </lineage>
</organism>
<dbReference type="EMBL" id="MFRA01000001">
    <property type="protein sequence ID" value="OGH93412.1"/>
    <property type="molecule type" value="Genomic_DNA"/>
</dbReference>
<keyword evidence="7 8" id="KW-0472">Membrane</keyword>
<keyword evidence="5 8" id="KW-0812">Transmembrane</keyword>
<dbReference type="PANTHER" id="PTHR46494:SF1">
    <property type="entry name" value="CORA FAMILY METAL ION TRANSPORTER (EUROFUNG)"/>
    <property type="match status" value="1"/>
</dbReference>
<dbReference type="InterPro" id="IPR045863">
    <property type="entry name" value="CorA_TM1_TM2"/>
</dbReference>
<keyword evidence="4" id="KW-1003">Cell membrane</keyword>
<dbReference type="InterPro" id="IPR045861">
    <property type="entry name" value="CorA_cytoplasmic_dom"/>
</dbReference>
<accession>A0A1F6PB77</accession>
<dbReference type="Gene3D" id="3.30.460.20">
    <property type="entry name" value="CorA soluble domain-like"/>
    <property type="match status" value="1"/>
</dbReference>
<evidence type="ECO:0000313" key="9">
    <source>
        <dbReference type="EMBL" id="OGH93412.1"/>
    </source>
</evidence>
<name>A0A1F6PB77_9BACT</name>
<evidence type="ECO:0000256" key="5">
    <source>
        <dbReference type="ARBA" id="ARBA00022692"/>
    </source>
</evidence>
<dbReference type="GO" id="GO:0000287">
    <property type="term" value="F:magnesium ion binding"/>
    <property type="evidence" value="ECO:0007669"/>
    <property type="project" value="TreeGrafter"/>
</dbReference>
<gene>
    <name evidence="9" type="ORF">A2563_02275</name>
</gene>
<dbReference type="SUPFAM" id="SSF143865">
    <property type="entry name" value="CorA soluble domain-like"/>
    <property type="match status" value="1"/>
</dbReference>
<proteinExistence type="inferred from homology"/>
<protein>
    <recommendedName>
        <fullName evidence="11">Magnesium transporter CorA</fullName>
    </recommendedName>
</protein>
<evidence type="ECO:0000256" key="3">
    <source>
        <dbReference type="ARBA" id="ARBA00022448"/>
    </source>
</evidence>
<dbReference type="GO" id="GO:0015087">
    <property type="term" value="F:cobalt ion transmembrane transporter activity"/>
    <property type="evidence" value="ECO:0007669"/>
    <property type="project" value="TreeGrafter"/>
</dbReference>
<evidence type="ECO:0008006" key="11">
    <source>
        <dbReference type="Google" id="ProtNLM"/>
    </source>
</evidence>
<reference evidence="9 10" key="1">
    <citation type="journal article" date="2016" name="Nat. Commun.">
        <title>Thousands of microbial genomes shed light on interconnected biogeochemical processes in an aquifer system.</title>
        <authorList>
            <person name="Anantharaman K."/>
            <person name="Brown C.T."/>
            <person name="Hug L.A."/>
            <person name="Sharon I."/>
            <person name="Castelle C.J."/>
            <person name="Probst A.J."/>
            <person name="Thomas B.C."/>
            <person name="Singh A."/>
            <person name="Wilkins M.J."/>
            <person name="Karaoz U."/>
            <person name="Brodie E.L."/>
            <person name="Williams K.H."/>
            <person name="Hubbard S.S."/>
            <person name="Banfield J.F."/>
        </authorList>
    </citation>
    <scope>NUCLEOTIDE SEQUENCE [LARGE SCALE GENOMIC DNA]</scope>
</reference>
<evidence type="ECO:0000313" key="10">
    <source>
        <dbReference type="Proteomes" id="UP000176634"/>
    </source>
</evidence>